<protein>
    <recommendedName>
        <fullName evidence="19">Bifunctional NAD(P)H-hydrate repair enzyme</fullName>
    </recommendedName>
    <alternativeName>
        <fullName evidence="19">Nicotinamide nucleotide repair protein</fullName>
    </alternativeName>
    <domain>
        <recommendedName>
            <fullName evidence="19">ADP-dependent (S)-NAD(P)H-hydrate dehydratase</fullName>
            <ecNumber evidence="19">4.2.1.136</ecNumber>
        </recommendedName>
        <alternativeName>
            <fullName evidence="19">ADP-dependent NAD(P)HX dehydratase</fullName>
        </alternativeName>
    </domain>
    <domain>
        <recommendedName>
            <fullName evidence="19">NAD(P)H-hydrate epimerase</fullName>
            <ecNumber evidence="19">5.1.99.6</ecNumber>
        </recommendedName>
    </domain>
</protein>
<dbReference type="NCBIfam" id="TIGR00196">
    <property type="entry name" value="yjeF_cterm"/>
    <property type="match status" value="1"/>
</dbReference>
<dbReference type="CDD" id="cd01171">
    <property type="entry name" value="YXKO-related"/>
    <property type="match status" value="1"/>
</dbReference>
<comment type="caution">
    <text evidence="22">The sequence shown here is derived from an EMBL/GenBank/DDBJ whole genome shotgun (WGS) entry which is preliminary data.</text>
</comment>
<evidence type="ECO:0000256" key="6">
    <source>
        <dbReference type="ARBA" id="ARBA00022741"/>
    </source>
</evidence>
<dbReference type="Pfam" id="PF03853">
    <property type="entry name" value="YjeF_N"/>
    <property type="match status" value="1"/>
</dbReference>
<feature type="binding site" evidence="17">
    <location>
        <position position="441"/>
    </location>
    <ligand>
        <name>AMP</name>
        <dbReference type="ChEBI" id="CHEBI:456215"/>
    </ligand>
</feature>
<accession>A0A939HDH1</accession>
<dbReference type="AlphaFoldDB" id="A0A939HDH1"/>
<feature type="binding site" evidence="18">
    <location>
        <position position="159"/>
    </location>
    <ligand>
        <name>(6S)-NADPHX</name>
        <dbReference type="ChEBI" id="CHEBI:64076"/>
    </ligand>
</feature>
<comment type="similarity">
    <text evidence="17">Belongs to the NnrD/CARKD family.</text>
</comment>
<comment type="cofactor">
    <cofactor evidence="17">
        <name>Mg(2+)</name>
        <dbReference type="ChEBI" id="CHEBI:18420"/>
    </cofactor>
</comment>
<dbReference type="PANTHER" id="PTHR12592:SF0">
    <property type="entry name" value="ATP-DEPENDENT (S)-NAD(P)H-HYDRATE DEHYDRATASE"/>
    <property type="match status" value="1"/>
</dbReference>
<evidence type="ECO:0000256" key="8">
    <source>
        <dbReference type="ARBA" id="ARBA00022857"/>
    </source>
</evidence>
<feature type="binding site" evidence="18">
    <location>
        <begin position="130"/>
        <end position="136"/>
    </location>
    <ligand>
        <name>(6S)-NADPHX</name>
        <dbReference type="ChEBI" id="CHEBI:64076"/>
    </ligand>
</feature>
<dbReference type="InterPro" id="IPR036652">
    <property type="entry name" value="YjeF_N_dom_sf"/>
</dbReference>
<feature type="binding site" evidence="17">
    <location>
        <begin position="413"/>
        <end position="417"/>
    </location>
    <ligand>
        <name>AMP</name>
        <dbReference type="ChEBI" id="CHEBI:456215"/>
    </ligand>
</feature>
<evidence type="ECO:0000256" key="13">
    <source>
        <dbReference type="ARBA" id="ARBA00023268"/>
    </source>
</evidence>
<feature type="binding site" evidence="17">
    <location>
        <position position="442"/>
    </location>
    <ligand>
        <name>(6S)-NADPHX</name>
        <dbReference type="ChEBI" id="CHEBI:64076"/>
    </ligand>
</feature>
<feature type="binding site" evidence="17">
    <location>
        <position position="376"/>
    </location>
    <ligand>
        <name>(6S)-NADPHX</name>
        <dbReference type="ChEBI" id="CHEBI:64076"/>
    </ligand>
</feature>
<dbReference type="RefSeq" id="WP_207600461.1">
    <property type="nucleotide sequence ID" value="NZ_JAFNJU010000010.1"/>
</dbReference>
<organism evidence="22 23">
    <name type="scientific">Proteiniclasticum aestuarii</name>
    <dbReference type="NCBI Taxonomy" id="2817862"/>
    <lineage>
        <taxon>Bacteria</taxon>
        <taxon>Bacillati</taxon>
        <taxon>Bacillota</taxon>
        <taxon>Clostridia</taxon>
        <taxon>Eubacteriales</taxon>
        <taxon>Clostridiaceae</taxon>
        <taxon>Proteiniclasticum</taxon>
    </lineage>
</organism>
<keyword evidence="12 17" id="KW-0456">Lyase</keyword>
<dbReference type="GO" id="GO:0046872">
    <property type="term" value="F:metal ion binding"/>
    <property type="evidence" value="ECO:0007669"/>
    <property type="project" value="UniProtKB-UniRule"/>
</dbReference>
<evidence type="ECO:0000256" key="5">
    <source>
        <dbReference type="ARBA" id="ARBA00022723"/>
    </source>
</evidence>
<evidence type="ECO:0000313" key="23">
    <source>
        <dbReference type="Proteomes" id="UP000664218"/>
    </source>
</evidence>
<dbReference type="EC" id="5.1.99.6" evidence="19"/>
<evidence type="ECO:0000256" key="11">
    <source>
        <dbReference type="ARBA" id="ARBA00023235"/>
    </source>
</evidence>
<evidence type="ECO:0000256" key="18">
    <source>
        <dbReference type="HAMAP-Rule" id="MF_01966"/>
    </source>
</evidence>
<proteinExistence type="inferred from homology"/>
<feature type="binding site" evidence="18">
    <location>
        <begin position="54"/>
        <end position="58"/>
    </location>
    <ligand>
        <name>(6S)-NADPHX</name>
        <dbReference type="ChEBI" id="CHEBI:64076"/>
    </ligand>
</feature>
<feature type="binding site" evidence="18">
    <location>
        <position position="126"/>
    </location>
    <ligand>
        <name>K(+)</name>
        <dbReference type="ChEBI" id="CHEBI:29103"/>
    </ligand>
</feature>
<dbReference type="Pfam" id="PF01256">
    <property type="entry name" value="Carb_kinase"/>
    <property type="match status" value="1"/>
</dbReference>
<comment type="catalytic activity">
    <reaction evidence="16 17 19">
        <text>(6S)-NADPHX + ADP = AMP + phosphate + NADPH + H(+)</text>
        <dbReference type="Rhea" id="RHEA:32235"/>
        <dbReference type="ChEBI" id="CHEBI:15378"/>
        <dbReference type="ChEBI" id="CHEBI:43474"/>
        <dbReference type="ChEBI" id="CHEBI:57783"/>
        <dbReference type="ChEBI" id="CHEBI:64076"/>
        <dbReference type="ChEBI" id="CHEBI:456215"/>
        <dbReference type="ChEBI" id="CHEBI:456216"/>
        <dbReference type="EC" id="4.2.1.136"/>
    </reaction>
</comment>
<dbReference type="HAMAP" id="MF_01966">
    <property type="entry name" value="NADHX_epimerase"/>
    <property type="match status" value="1"/>
</dbReference>
<dbReference type="PIRSF" id="PIRSF017184">
    <property type="entry name" value="Nnr"/>
    <property type="match status" value="1"/>
</dbReference>
<evidence type="ECO:0000256" key="17">
    <source>
        <dbReference type="HAMAP-Rule" id="MF_01965"/>
    </source>
</evidence>
<name>A0A939HDH1_9CLOT</name>
<evidence type="ECO:0000256" key="19">
    <source>
        <dbReference type="PIRNR" id="PIRNR017184"/>
    </source>
</evidence>
<dbReference type="InterPro" id="IPR000631">
    <property type="entry name" value="CARKD"/>
</dbReference>
<evidence type="ECO:0000259" key="21">
    <source>
        <dbReference type="PROSITE" id="PS51385"/>
    </source>
</evidence>
<dbReference type="GO" id="GO:0052855">
    <property type="term" value="F:ADP-dependent NAD(P)H-hydrate dehydratase activity"/>
    <property type="evidence" value="ECO:0007669"/>
    <property type="project" value="UniProtKB-UniRule"/>
</dbReference>
<comment type="function">
    <text evidence="18">Catalyzes the epimerization of the S- and R-forms of NAD(P)HX, a damaged form of NAD(P)H that is a result of enzymatic or heat-dependent hydration. This is a prerequisite for the S-specific NAD(P)H-hydrate dehydratase to allow the repair of both epimers of NAD(P)HX.</text>
</comment>
<reference evidence="22" key="1">
    <citation type="submission" date="2021-03" db="EMBL/GenBank/DDBJ databases">
        <title>Proteiniclasticum marinus sp. nov., isolated from tidal flat sediment.</title>
        <authorList>
            <person name="Namirimu T."/>
            <person name="Yang J.-A."/>
            <person name="Yang S.-H."/>
            <person name="Kim Y.-J."/>
            <person name="Kwon K.K."/>
        </authorList>
    </citation>
    <scope>NUCLEOTIDE SEQUENCE</scope>
    <source>
        <strain evidence="22">SCR006</strain>
    </source>
</reference>
<dbReference type="GO" id="GO:0110051">
    <property type="term" value="P:metabolite repair"/>
    <property type="evidence" value="ECO:0007669"/>
    <property type="project" value="TreeGrafter"/>
</dbReference>
<keyword evidence="6 17" id="KW-0547">Nucleotide-binding</keyword>
<evidence type="ECO:0000313" key="22">
    <source>
        <dbReference type="EMBL" id="MBO1265946.1"/>
    </source>
</evidence>
<dbReference type="InterPro" id="IPR029056">
    <property type="entry name" value="Ribokinase-like"/>
</dbReference>
<sequence length="508" mass="55160">MHVTDVKAMREMDRRAVSEYGIPGILLMENAAMAVMKHLDLSLHYFVLVCGPGNNGGDGFALAWKLQKLNKEVDVFYVSDGKEPEGEAKVYYDIIRKTDVPVEVVSDAESLWSFVEALRDADLVVDALLGTGISREISPLFREVIEYMNDFSEKILSVDVPSGLSADSGLAMPLAVKASKTVTFEAMKKGLLSYGAIPCTGILVMEKIGIPDRLKEELAGSVYLTDEEDVMKILPKREVTGHKNHYGRVLVVAGSRGFTGAAMLSAEAALATGSGLVTLCSYNETMGILVPRLTEIMSLYENNLEEGVRKADIVAFGPGLGASRDTLKLLLRVIKTLQEEEKTGSTLVIDADGLNVLEGKCEILKPLCFHVILTPHPGEMARLTGKSKKEIEENRIETAKGFAKEHGVIVVLKGYHTVITDGERVYINSTGTSAMAQGGMGDALTGIIASLSGQGTPPFEAAVLGTYIHGCIGDQLAKERYSVKASEIIEKIPYYMKKLQFRKKSTSQ</sequence>
<gene>
    <name evidence="17" type="primary">nnrD</name>
    <name evidence="18" type="synonym">nnrE</name>
    <name evidence="22" type="ORF">J3A84_12980</name>
</gene>
<comment type="similarity">
    <text evidence="18">Belongs to the NnrE/AIBP family.</text>
</comment>
<evidence type="ECO:0000256" key="14">
    <source>
        <dbReference type="ARBA" id="ARBA00025153"/>
    </source>
</evidence>
<dbReference type="PROSITE" id="PS51383">
    <property type="entry name" value="YJEF_C_3"/>
    <property type="match status" value="1"/>
</dbReference>
<feature type="binding site" evidence="18">
    <location>
        <position position="162"/>
    </location>
    <ligand>
        <name>K(+)</name>
        <dbReference type="ChEBI" id="CHEBI:29103"/>
    </ligand>
</feature>
<comment type="similarity">
    <text evidence="4 19">In the C-terminal section; belongs to the NnrD/CARKD family.</text>
</comment>
<keyword evidence="23" id="KW-1185">Reference proteome</keyword>
<comment type="catalytic activity">
    <reaction evidence="15 17 19">
        <text>(6S)-NADHX + ADP = AMP + phosphate + NADH + H(+)</text>
        <dbReference type="Rhea" id="RHEA:32223"/>
        <dbReference type="ChEBI" id="CHEBI:15378"/>
        <dbReference type="ChEBI" id="CHEBI:43474"/>
        <dbReference type="ChEBI" id="CHEBI:57945"/>
        <dbReference type="ChEBI" id="CHEBI:64074"/>
        <dbReference type="ChEBI" id="CHEBI:456215"/>
        <dbReference type="ChEBI" id="CHEBI:456216"/>
        <dbReference type="EC" id="4.2.1.136"/>
    </reaction>
</comment>
<keyword evidence="8 17" id="KW-0521">NADP</keyword>
<feature type="binding site" evidence="18">
    <location>
        <position position="55"/>
    </location>
    <ligand>
        <name>K(+)</name>
        <dbReference type="ChEBI" id="CHEBI:29103"/>
    </ligand>
</feature>
<evidence type="ECO:0000256" key="15">
    <source>
        <dbReference type="ARBA" id="ARBA00048238"/>
    </source>
</evidence>
<dbReference type="GO" id="GO:0052856">
    <property type="term" value="F:NAD(P)HX epimerase activity"/>
    <property type="evidence" value="ECO:0007669"/>
    <property type="project" value="UniProtKB-UniRule"/>
</dbReference>
<feature type="binding site" evidence="17">
    <location>
        <position position="319"/>
    </location>
    <ligand>
        <name>(6S)-NADPHX</name>
        <dbReference type="ChEBI" id="CHEBI:64076"/>
    </ligand>
</feature>
<comment type="cofactor">
    <cofactor evidence="18 19">
        <name>K(+)</name>
        <dbReference type="ChEBI" id="CHEBI:29103"/>
    </cofactor>
    <text evidence="18 19">Binds 1 potassium ion per subunit.</text>
</comment>
<evidence type="ECO:0000256" key="12">
    <source>
        <dbReference type="ARBA" id="ARBA00023239"/>
    </source>
</evidence>
<dbReference type="InterPro" id="IPR030677">
    <property type="entry name" value="Nnr"/>
</dbReference>
<dbReference type="SUPFAM" id="SSF53613">
    <property type="entry name" value="Ribokinase-like"/>
    <property type="match status" value="1"/>
</dbReference>
<keyword evidence="9 18" id="KW-0630">Potassium</keyword>
<comment type="function">
    <text evidence="17">Catalyzes the dehydration of the S-form of NAD(P)HX at the expense of ADP, which is converted to AMP. Together with NAD(P)HX epimerase, which catalyzes the epimerization of the S- and R-forms, the enzyme allows the repair of both epimers of NAD(P)HX, a damaged form of NAD(P)H that is a result of enzymatic or heat-dependent hydration.</text>
</comment>
<dbReference type="PANTHER" id="PTHR12592">
    <property type="entry name" value="ATP-DEPENDENT (S)-NAD(P)H-HYDRATE DEHYDRATASE FAMILY MEMBER"/>
    <property type="match status" value="1"/>
</dbReference>
<dbReference type="GO" id="GO:0046496">
    <property type="term" value="P:nicotinamide nucleotide metabolic process"/>
    <property type="evidence" value="ECO:0007669"/>
    <property type="project" value="UniProtKB-UniRule"/>
</dbReference>
<comment type="function">
    <text evidence="14 19">Bifunctional enzyme that catalyzes the epimerization of the S- and R-forms of NAD(P)HX and the dehydration of the S-form of NAD(P)HX at the expense of ADP, which is converted to AMP. This allows the repair of both epimers of NAD(P)HX, a damaged form of NAD(P)H that is a result of enzymatic or heat-dependent hydration.</text>
</comment>
<evidence type="ECO:0000256" key="10">
    <source>
        <dbReference type="ARBA" id="ARBA00023027"/>
    </source>
</evidence>
<keyword evidence="10 17" id="KW-0520">NAD</keyword>
<dbReference type="SUPFAM" id="SSF64153">
    <property type="entry name" value="YjeF N-terminal domain-like"/>
    <property type="match status" value="1"/>
</dbReference>
<keyword evidence="5 18" id="KW-0479">Metal-binding</keyword>
<dbReference type="PROSITE" id="PS51385">
    <property type="entry name" value="YJEF_N"/>
    <property type="match status" value="1"/>
</dbReference>
<evidence type="ECO:0000256" key="9">
    <source>
        <dbReference type="ARBA" id="ARBA00022958"/>
    </source>
</evidence>
<dbReference type="EMBL" id="JAFNJU010000010">
    <property type="protein sequence ID" value="MBO1265946.1"/>
    <property type="molecule type" value="Genomic_DNA"/>
</dbReference>
<comment type="similarity">
    <text evidence="3 19">In the N-terminal section; belongs to the NnrE/AIBP family.</text>
</comment>
<comment type="caution">
    <text evidence="18">Lacks conserved residue(s) required for the propagation of feature annotation.</text>
</comment>
<dbReference type="HAMAP" id="MF_01965">
    <property type="entry name" value="NADHX_dehydratase"/>
    <property type="match status" value="1"/>
</dbReference>
<dbReference type="Gene3D" id="3.40.1190.20">
    <property type="match status" value="1"/>
</dbReference>
<dbReference type="EC" id="4.2.1.136" evidence="19"/>
<feature type="domain" description="YjeF C-terminal" evidence="20">
    <location>
        <begin position="226"/>
        <end position="499"/>
    </location>
</feature>
<keyword evidence="7 17" id="KW-0067">ATP-binding</keyword>
<comment type="subunit">
    <text evidence="17">Homotetramer.</text>
</comment>
<evidence type="ECO:0000256" key="1">
    <source>
        <dbReference type="ARBA" id="ARBA00000013"/>
    </source>
</evidence>
<dbReference type="Gene3D" id="3.40.50.10260">
    <property type="entry name" value="YjeF N-terminal domain"/>
    <property type="match status" value="1"/>
</dbReference>
<evidence type="ECO:0000256" key="4">
    <source>
        <dbReference type="ARBA" id="ARBA00009524"/>
    </source>
</evidence>
<feature type="binding site" evidence="17">
    <location>
        <position position="261"/>
    </location>
    <ligand>
        <name>(6S)-NADPHX</name>
        <dbReference type="ChEBI" id="CHEBI:64076"/>
    </ligand>
</feature>
<evidence type="ECO:0000256" key="7">
    <source>
        <dbReference type="ARBA" id="ARBA00022840"/>
    </source>
</evidence>
<comment type="catalytic activity">
    <reaction evidence="2 18 19">
        <text>(6R)-NADPHX = (6S)-NADPHX</text>
        <dbReference type="Rhea" id="RHEA:32227"/>
        <dbReference type="ChEBI" id="CHEBI:64076"/>
        <dbReference type="ChEBI" id="CHEBI:64077"/>
        <dbReference type="EC" id="5.1.99.6"/>
    </reaction>
</comment>
<dbReference type="InterPro" id="IPR004443">
    <property type="entry name" value="YjeF_N_dom"/>
</dbReference>
<dbReference type="Proteomes" id="UP000664218">
    <property type="component" value="Unassembled WGS sequence"/>
</dbReference>
<evidence type="ECO:0000259" key="20">
    <source>
        <dbReference type="PROSITE" id="PS51383"/>
    </source>
</evidence>
<dbReference type="NCBIfam" id="TIGR00197">
    <property type="entry name" value="yjeF_nterm"/>
    <property type="match status" value="1"/>
</dbReference>
<keyword evidence="11 18" id="KW-0413">Isomerase</keyword>
<keyword evidence="13" id="KW-0511">Multifunctional enzyme</keyword>
<evidence type="ECO:0000256" key="16">
    <source>
        <dbReference type="ARBA" id="ARBA00049209"/>
    </source>
</evidence>
<dbReference type="GO" id="GO:0005524">
    <property type="term" value="F:ATP binding"/>
    <property type="evidence" value="ECO:0007669"/>
    <property type="project" value="UniProtKB-UniRule"/>
</dbReference>
<evidence type="ECO:0000256" key="2">
    <source>
        <dbReference type="ARBA" id="ARBA00000909"/>
    </source>
</evidence>
<comment type="catalytic activity">
    <reaction evidence="1 18 19">
        <text>(6R)-NADHX = (6S)-NADHX</text>
        <dbReference type="Rhea" id="RHEA:32215"/>
        <dbReference type="ChEBI" id="CHEBI:64074"/>
        <dbReference type="ChEBI" id="CHEBI:64075"/>
        <dbReference type="EC" id="5.1.99.6"/>
    </reaction>
</comment>
<evidence type="ECO:0000256" key="3">
    <source>
        <dbReference type="ARBA" id="ARBA00006001"/>
    </source>
</evidence>
<feature type="domain" description="YjeF N-terminal" evidence="21">
    <location>
        <begin position="9"/>
        <end position="216"/>
    </location>
</feature>